<dbReference type="AlphaFoldDB" id="A0A381VEA6"/>
<dbReference type="Gene3D" id="3.90.1640.20">
    <property type="entry name" value="TON_0340"/>
    <property type="match status" value="1"/>
</dbReference>
<name>A0A381VEA6_9ZZZZ</name>
<reference evidence="2" key="1">
    <citation type="submission" date="2018-05" db="EMBL/GenBank/DDBJ databases">
        <authorList>
            <person name="Lanie J.A."/>
            <person name="Ng W.-L."/>
            <person name="Kazmierczak K.M."/>
            <person name="Andrzejewski T.M."/>
            <person name="Davidsen T.M."/>
            <person name="Wayne K.J."/>
            <person name="Tettelin H."/>
            <person name="Glass J.I."/>
            <person name="Rusch D."/>
            <person name="Podicherti R."/>
            <person name="Tsui H.-C.T."/>
            <person name="Winkler M.E."/>
        </authorList>
    </citation>
    <scope>NUCLEOTIDE SEQUENCE</scope>
</reference>
<accession>A0A381VEA6</accession>
<gene>
    <name evidence="2" type="ORF">METZ01_LOCUS90587</name>
</gene>
<evidence type="ECO:0000313" key="2">
    <source>
        <dbReference type="EMBL" id="SVA37733.1"/>
    </source>
</evidence>
<dbReference type="InterPro" id="IPR025504">
    <property type="entry name" value="GLUCM_C"/>
</dbReference>
<feature type="domain" description="D-glutamate cyclase-like C-terminal" evidence="1">
    <location>
        <begin position="4"/>
        <end position="273"/>
    </location>
</feature>
<organism evidence="2">
    <name type="scientific">marine metagenome</name>
    <dbReference type="NCBI Taxonomy" id="408172"/>
    <lineage>
        <taxon>unclassified sequences</taxon>
        <taxon>metagenomes</taxon>
        <taxon>ecological metagenomes</taxon>
    </lineage>
</organism>
<dbReference type="Pfam" id="PF14336">
    <property type="entry name" value="GLUCM-like_C"/>
    <property type="match status" value="1"/>
</dbReference>
<dbReference type="EMBL" id="UINC01008382">
    <property type="protein sequence ID" value="SVA37733.1"/>
    <property type="molecule type" value="Genomic_DNA"/>
</dbReference>
<proteinExistence type="predicted"/>
<sequence length="283" mass="30720">MTLEELILSQDKRGISKIRNSLTRDFCFDAASFTLANPGKVIITTGFYILSAGAAETDGPPGAIAIGNALEQIGYEVVYVTDKYCDQMIKAISTETSRIIEFPIENLRASRKIASEILEKENPDLLISIERCAPASDGLYRNMRDMDITSNTARIDLLFEKHYASVGIGDGGNEIGLGNLYSEVENSEELVGFPAETKTTKLIISSVSNWGGYGLVAAISILKGKNLLPSVEKDIHNIKKIVAMGAVDGFSGDSIEKVDGFTLDENASFLENLHSFVQDSLAH</sequence>
<dbReference type="PANTHER" id="PTHR32022">
    <property type="entry name" value="D-GLUTAMATE CYCLASE, MITOCHONDRIAL"/>
    <property type="match status" value="1"/>
</dbReference>
<evidence type="ECO:0000259" key="1">
    <source>
        <dbReference type="Pfam" id="PF14336"/>
    </source>
</evidence>
<protein>
    <recommendedName>
        <fullName evidence="1">D-glutamate cyclase-like C-terminal domain-containing protein</fullName>
    </recommendedName>
</protein>
<dbReference type="PANTHER" id="PTHR32022:SF10">
    <property type="entry name" value="D-GLUTAMATE CYCLASE, MITOCHONDRIAL"/>
    <property type="match status" value="1"/>
</dbReference>